<reference evidence="2 3" key="1">
    <citation type="journal article" date="2021" name="Environ. Microbiol.">
        <title>Gene family expansions and transcriptome signatures uncover fungal adaptations to wood decay.</title>
        <authorList>
            <person name="Hage H."/>
            <person name="Miyauchi S."/>
            <person name="Viragh M."/>
            <person name="Drula E."/>
            <person name="Min B."/>
            <person name="Chaduli D."/>
            <person name="Navarro D."/>
            <person name="Favel A."/>
            <person name="Norest M."/>
            <person name="Lesage-Meessen L."/>
            <person name="Balint B."/>
            <person name="Merenyi Z."/>
            <person name="de Eugenio L."/>
            <person name="Morin E."/>
            <person name="Martinez A.T."/>
            <person name="Baldrian P."/>
            <person name="Stursova M."/>
            <person name="Martinez M.J."/>
            <person name="Novotny C."/>
            <person name="Magnuson J.K."/>
            <person name="Spatafora J.W."/>
            <person name="Maurice S."/>
            <person name="Pangilinan J."/>
            <person name="Andreopoulos W."/>
            <person name="LaButti K."/>
            <person name="Hundley H."/>
            <person name="Na H."/>
            <person name="Kuo A."/>
            <person name="Barry K."/>
            <person name="Lipzen A."/>
            <person name="Henrissat B."/>
            <person name="Riley R."/>
            <person name="Ahrendt S."/>
            <person name="Nagy L.G."/>
            <person name="Grigoriev I.V."/>
            <person name="Martin F."/>
            <person name="Rosso M.N."/>
        </authorList>
    </citation>
    <scope>NUCLEOTIDE SEQUENCE [LARGE SCALE GENOMIC DNA]</scope>
    <source>
        <strain evidence="2 3">CIRM-BRFM 1785</strain>
    </source>
</reference>
<proteinExistence type="predicted"/>
<dbReference type="RefSeq" id="XP_047773279.1">
    <property type="nucleotide sequence ID" value="XM_047926143.1"/>
</dbReference>
<feature type="region of interest" description="Disordered" evidence="1">
    <location>
        <begin position="327"/>
        <end position="346"/>
    </location>
</feature>
<evidence type="ECO:0000256" key="1">
    <source>
        <dbReference type="SAM" id="MobiDB-lite"/>
    </source>
</evidence>
<organism evidence="2 3">
    <name type="scientific">Rhodofomes roseus</name>
    <dbReference type="NCBI Taxonomy" id="34475"/>
    <lineage>
        <taxon>Eukaryota</taxon>
        <taxon>Fungi</taxon>
        <taxon>Dikarya</taxon>
        <taxon>Basidiomycota</taxon>
        <taxon>Agaricomycotina</taxon>
        <taxon>Agaricomycetes</taxon>
        <taxon>Polyporales</taxon>
        <taxon>Rhodofomes</taxon>
    </lineage>
</organism>
<evidence type="ECO:0008006" key="4">
    <source>
        <dbReference type="Google" id="ProtNLM"/>
    </source>
</evidence>
<name>A0ABQ8JZX2_9APHY</name>
<evidence type="ECO:0000313" key="3">
    <source>
        <dbReference type="Proteomes" id="UP000814176"/>
    </source>
</evidence>
<gene>
    <name evidence="2" type="ORF">C8Q71DRAFT_818287</name>
</gene>
<protein>
    <recommendedName>
        <fullName evidence="4">F-box domain-containing protein</fullName>
    </recommendedName>
</protein>
<accession>A0ABQ8JZX2</accession>
<dbReference type="Proteomes" id="UP000814176">
    <property type="component" value="Unassembled WGS sequence"/>
</dbReference>
<evidence type="ECO:0000313" key="2">
    <source>
        <dbReference type="EMBL" id="KAH9829916.1"/>
    </source>
</evidence>
<dbReference type="EMBL" id="JADCUA010000035">
    <property type="protein sequence ID" value="KAH9829916.1"/>
    <property type="molecule type" value="Genomic_DNA"/>
</dbReference>
<feature type="compositionally biased region" description="Low complexity" evidence="1">
    <location>
        <begin position="337"/>
        <end position="346"/>
    </location>
</feature>
<dbReference type="GeneID" id="72006875"/>
<comment type="caution">
    <text evidence="2">The sequence shown here is derived from an EMBL/GenBank/DDBJ whole genome shotgun (WGS) entry which is preliminary data.</text>
</comment>
<keyword evidence="3" id="KW-1185">Reference proteome</keyword>
<sequence length="346" mass="39919">MLPVELIREIIFRYVDDATPEKPTDLVHPSPSSRNQWFDVKPKAYWDSVSSLSLVSRVFRDITLEAWFQTFVVRRPKVHLTGLSTIPGVSQWTRVVHWINPTSFSEGLSLGHFSFKRSLMAFVRLRKLRIAAFPSNHSIILLEMFEELPPTVVELELRYHAWPSPQQLVPTATLLPNLRVLEMHQERAWCSLCNTCNVLRLRDDPVTITYTNGDGLPKLYNRYLAPLLHLRTVRLSAAYTLYGSVGLQDLKTPWRGECGECTSLHLTDEAFVADWEAQNKEEPRPPSLRKVIWTFAPVEEEESSEEDTESDYVDDLTRLQERYWMELDHDSDDDSGWDSLGSGDEN</sequence>